<evidence type="ECO:0000313" key="1">
    <source>
        <dbReference type="EMBL" id="SPD32530.1"/>
    </source>
</evidence>
<name>A0A2N9J7L8_FAGSY</name>
<dbReference type="PANTHER" id="PTHR33116">
    <property type="entry name" value="REVERSE TRANSCRIPTASE ZINC-BINDING DOMAIN-CONTAINING PROTEIN-RELATED-RELATED"/>
    <property type="match status" value="1"/>
</dbReference>
<sequence length="568" mass="65703">MNQLLSNDNIIYPPTARNKSCLVRRHQVVKTSTLGDQGNKSRIQGWWSGYLFTDSPSFVLVNKLKALKADLKLWNREVLRDIRFRKRRHMGEVLELDVKERRNYIGGLEFDGVYYEEEAEMREHVVQFYENMFCEAEEWRLHVDGVHFASISEDEQAVLERRFDREEIIQVLKDFQGDKAPDPDGFTMAFFQKCWRVVEKDIMDFFEEVYVHCQFKRSLNASFITLIPKKVNASNIRDFRPISLIGSVYKLLAKVLANRFRVVLGGLISKSQNAFVGGRQMVDLVLIANECLDSRVRSGLPGLICELDIEKAYDDVTYLRWVLTCFEAVMGLRVNMSKSEMVPIGEVTNLSYLADILSCRIDTLPMTYLGMPLGSSFKALGVWNPIIEKVERRLAGWKKLYLSKGGRLTLLKSTLSSLPTYFMSLFKIPVSVAKRIEKLQRNFLWVEVGDDIKVPLVWGGGIEILETCFGGQIWGDRVRCNEEAVAHLLLHCSVARELWSYVFQLFGVDWVISGSVLDHVAGWRNWFGKHYLEVWNLVPTCVMWSLWRERNKRTFEDVELPTDKLIES</sequence>
<gene>
    <name evidence="1" type="ORF">FSB_LOCUS60412</name>
</gene>
<dbReference type="AlphaFoldDB" id="A0A2N9J7L8"/>
<reference evidence="1" key="1">
    <citation type="submission" date="2018-02" db="EMBL/GenBank/DDBJ databases">
        <authorList>
            <person name="Cohen D.B."/>
            <person name="Kent A.D."/>
        </authorList>
    </citation>
    <scope>NUCLEOTIDE SEQUENCE</scope>
</reference>
<protein>
    <submittedName>
        <fullName evidence="1">Uncharacterized protein</fullName>
    </submittedName>
</protein>
<proteinExistence type="predicted"/>
<accession>A0A2N9J7L8</accession>
<dbReference type="PANTHER" id="PTHR33116:SF78">
    <property type="entry name" value="OS12G0587133 PROTEIN"/>
    <property type="match status" value="1"/>
</dbReference>
<organism evidence="1">
    <name type="scientific">Fagus sylvatica</name>
    <name type="common">Beechnut</name>
    <dbReference type="NCBI Taxonomy" id="28930"/>
    <lineage>
        <taxon>Eukaryota</taxon>
        <taxon>Viridiplantae</taxon>
        <taxon>Streptophyta</taxon>
        <taxon>Embryophyta</taxon>
        <taxon>Tracheophyta</taxon>
        <taxon>Spermatophyta</taxon>
        <taxon>Magnoliopsida</taxon>
        <taxon>eudicotyledons</taxon>
        <taxon>Gunneridae</taxon>
        <taxon>Pentapetalae</taxon>
        <taxon>rosids</taxon>
        <taxon>fabids</taxon>
        <taxon>Fagales</taxon>
        <taxon>Fagaceae</taxon>
        <taxon>Fagus</taxon>
    </lineage>
</organism>
<dbReference type="EMBL" id="OIVN01006408">
    <property type="protein sequence ID" value="SPD32530.1"/>
    <property type="molecule type" value="Genomic_DNA"/>
</dbReference>